<evidence type="ECO:0000313" key="2">
    <source>
        <dbReference type="EMBL" id="PPE04595.1"/>
    </source>
</evidence>
<organism evidence="2 3">
    <name type="scientific">Entomoplasma ellychniae</name>
    <dbReference type="NCBI Taxonomy" id="2114"/>
    <lineage>
        <taxon>Bacteria</taxon>
        <taxon>Bacillati</taxon>
        <taxon>Mycoplasmatota</taxon>
        <taxon>Mollicutes</taxon>
        <taxon>Entomoplasmatales</taxon>
        <taxon>Entomoplasmataceae</taxon>
        <taxon>Entomoplasma</taxon>
    </lineage>
</organism>
<keyword evidence="1" id="KW-0812">Transmembrane</keyword>
<keyword evidence="1" id="KW-0472">Membrane</keyword>
<dbReference type="EMBL" id="PHND01000001">
    <property type="protein sequence ID" value="PPE04595.1"/>
    <property type="molecule type" value="Genomic_DNA"/>
</dbReference>
<comment type="caution">
    <text evidence="2">The sequence shown here is derived from an EMBL/GenBank/DDBJ whole genome shotgun (WGS) entry which is preliminary data.</text>
</comment>
<evidence type="ECO:0000256" key="1">
    <source>
        <dbReference type="SAM" id="Phobius"/>
    </source>
</evidence>
<feature type="transmembrane region" description="Helical" evidence="1">
    <location>
        <begin position="6"/>
        <end position="28"/>
    </location>
</feature>
<sequence length="30" mass="3283">MSIGTVFLSEIIGSLVLSLLGNMVVWLINY</sequence>
<gene>
    <name evidence="2" type="ORF">EELLY_v1c02750</name>
</gene>
<accession>A0A8E2QXV6</accession>
<protein>
    <submittedName>
        <fullName evidence="2">Uncharacterized protein</fullName>
    </submittedName>
</protein>
<evidence type="ECO:0000313" key="3">
    <source>
        <dbReference type="Proteomes" id="UP000239010"/>
    </source>
</evidence>
<name>A0A8E2QXV6_9MOLU</name>
<reference evidence="2 3" key="1">
    <citation type="submission" date="2017-11" db="EMBL/GenBank/DDBJ databases">
        <title>Genome sequence of Entomoplasma ellychniae ELCN-1 (ATCC 43707).</title>
        <authorList>
            <person name="Lo W.-S."/>
            <person name="Gasparich G.E."/>
            <person name="Kuo C.-H."/>
        </authorList>
    </citation>
    <scope>NUCLEOTIDE SEQUENCE [LARGE SCALE GENOMIC DNA]</scope>
    <source>
        <strain evidence="2 3">ELCN-1</strain>
    </source>
</reference>
<dbReference type="AlphaFoldDB" id="A0A8E2QXV6"/>
<proteinExistence type="predicted"/>
<dbReference type="Proteomes" id="UP000239010">
    <property type="component" value="Unassembled WGS sequence"/>
</dbReference>
<keyword evidence="3" id="KW-1185">Reference proteome</keyword>
<keyword evidence="1" id="KW-1133">Transmembrane helix</keyword>